<dbReference type="Pfam" id="PF17963">
    <property type="entry name" value="Big_9"/>
    <property type="match status" value="1"/>
</dbReference>
<gene>
    <name evidence="1" type="ORF">MNEG_5875</name>
</gene>
<evidence type="ECO:0000313" key="1">
    <source>
        <dbReference type="EMBL" id="KIZ02085.1"/>
    </source>
</evidence>
<dbReference type="Proteomes" id="UP000054498">
    <property type="component" value="Unassembled WGS sequence"/>
</dbReference>
<evidence type="ECO:0000313" key="2">
    <source>
        <dbReference type="Proteomes" id="UP000054498"/>
    </source>
</evidence>
<organism evidence="1 2">
    <name type="scientific">Monoraphidium neglectum</name>
    <dbReference type="NCBI Taxonomy" id="145388"/>
    <lineage>
        <taxon>Eukaryota</taxon>
        <taxon>Viridiplantae</taxon>
        <taxon>Chlorophyta</taxon>
        <taxon>core chlorophytes</taxon>
        <taxon>Chlorophyceae</taxon>
        <taxon>CS clade</taxon>
        <taxon>Sphaeropleales</taxon>
        <taxon>Selenastraceae</taxon>
        <taxon>Monoraphidium</taxon>
    </lineage>
</organism>
<accession>A0A0D2MG43</accession>
<dbReference type="GeneID" id="25738752"/>
<dbReference type="OrthoDB" id="10045365at2759"/>
<protein>
    <submittedName>
        <fullName evidence="1">Hyalin domain-containing protein</fullName>
    </submittedName>
</protein>
<proteinExistence type="predicted"/>
<name>A0A0D2MG43_9CHLO</name>
<dbReference type="RefSeq" id="XP_013901104.1">
    <property type="nucleotide sequence ID" value="XM_014045650.1"/>
</dbReference>
<sequence length="693" mass="71181">MAPTDVSFIGGKGALLSSVVSLNPGKLLSVVGITQLPNVGSIIVSADGSFLYNGPNLNGSTKVCVQVTDLLATAPICIDLIRNLQVPAVAGILPLVFSNKTVIDLKGNTNFTSLPGSLLSGVISPNLPLGGILDVLGLSILPDIGTITLNPDNSFTYTGPSFNVCNITCQNGGVCVENNKTTPAIGALDVKADGSITYIPPINFVGNVTFPVTITDLASLRTLNVVLSITGPAPPVPTAVDDTFNCPFGTDCVISAPGVLANDVSTSSGAKLVVTSNTGNVTVAPDGTVTLKFVPGFSGNSVFTYTISDGVSLFTATATGTLVVPGTQPVGLVTQVLNTFLLLTPADGSNANAVCPDPTPGLAEITAVAVARLSTVPNITGVQSSFVKCDLVDGGKVLVTMATTVGAATAGPIATLLSAVNSPAAVGPAATISNVCTSALLGALCNSTAVFSRLRVTDGCATTDNQCIPATLRAKRCVVSGQTVGGYAFVASSLNRNTPFIDANAADTSSEEPQGRRLLQRVRQATFEGCCVSPRQREPATGTASTCRRINVGRRFTSLGRFKPTTCRCANIREFVQSEMSNPLRCTNKFQTVGGATVSCTNGTLNLVYQSLPRYVIGRAQNIVATCTNSRFTQLSSCNTVNAPGTVVSPLVTGNFQVTNPDFDAGCVCKSTGRKPVLLLNSVDVIAGQQCTP</sequence>
<dbReference type="KEGG" id="mng:MNEG_5875"/>
<dbReference type="AlphaFoldDB" id="A0A0D2MG43"/>
<dbReference type="EMBL" id="KK101126">
    <property type="protein sequence ID" value="KIZ02085.1"/>
    <property type="molecule type" value="Genomic_DNA"/>
</dbReference>
<keyword evidence="2" id="KW-1185">Reference proteome</keyword>
<reference evidence="1 2" key="1">
    <citation type="journal article" date="2013" name="BMC Genomics">
        <title>Reconstruction of the lipid metabolism for the microalga Monoraphidium neglectum from its genome sequence reveals characteristics suitable for biofuel production.</title>
        <authorList>
            <person name="Bogen C."/>
            <person name="Al-Dilaimi A."/>
            <person name="Albersmeier A."/>
            <person name="Wichmann J."/>
            <person name="Grundmann M."/>
            <person name="Rupp O."/>
            <person name="Lauersen K.J."/>
            <person name="Blifernez-Klassen O."/>
            <person name="Kalinowski J."/>
            <person name="Goesmann A."/>
            <person name="Mussgnug J.H."/>
            <person name="Kruse O."/>
        </authorList>
    </citation>
    <scope>NUCLEOTIDE SEQUENCE [LARGE SCALE GENOMIC DNA]</scope>
    <source>
        <strain evidence="1 2">SAG 48.87</strain>
    </source>
</reference>